<dbReference type="Pfam" id="PF00196">
    <property type="entry name" value="GerE"/>
    <property type="match status" value="1"/>
</dbReference>
<dbReference type="PRINTS" id="PR00038">
    <property type="entry name" value="HTHLUXR"/>
</dbReference>
<evidence type="ECO:0000313" key="5">
    <source>
        <dbReference type="EMBL" id="AZG15953.1"/>
    </source>
</evidence>
<evidence type="ECO:0000256" key="1">
    <source>
        <dbReference type="ARBA" id="ARBA00023015"/>
    </source>
</evidence>
<gene>
    <name evidence="5" type="ORF">EHF44_21230</name>
</gene>
<accession>A0A3G8H5X1</accession>
<dbReference type="PROSITE" id="PS50043">
    <property type="entry name" value="HTH_LUXR_2"/>
    <property type="match status" value="1"/>
</dbReference>
<dbReference type="SUPFAM" id="SSF46894">
    <property type="entry name" value="C-terminal effector domain of the bipartite response regulators"/>
    <property type="match status" value="1"/>
</dbReference>
<organism evidence="5 6">
    <name type="scientific">Cupriavidus pauculus</name>
    <dbReference type="NCBI Taxonomy" id="82633"/>
    <lineage>
        <taxon>Bacteria</taxon>
        <taxon>Pseudomonadati</taxon>
        <taxon>Pseudomonadota</taxon>
        <taxon>Betaproteobacteria</taxon>
        <taxon>Burkholderiales</taxon>
        <taxon>Burkholderiaceae</taxon>
        <taxon>Cupriavidus</taxon>
    </lineage>
</organism>
<name>A0A3G8H5X1_9BURK</name>
<dbReference type="PANTHER" id="PTHR44688:SF16">
    <property type="entry name" value="DNA-BINDING TRANSCRIPTIONAL ACTIVATOR DEVR_DOSR"/>
    <property type="match status" value="1"/>
</dbReference>
<dbReference type="KEGG" id="cpau:EHF44_21230"/>
<evidence type="ECO:0000256" key="3">
    <source>
        <dbReference type="ARBA" id="ARBA00023163"/>
    </source>
</evidence>
<evidence type="ECO:0000313" key="6">
    <source>
        <dbReference type="Proteomes" id="UP000270411"/>
    </source>
</evidence>
<dbReference type="GO" id="GO:0003677">
    <property type="term" value="F:DNA binding"/>
    <property type="evidence" value="ECO:0007669"/>
    <property type="project" value="UniProtKB-KW"/>
</dbReference>
<dbReference type="CDD" id="cd06170">
    <property type="entry name" value="LuxR_C_like"/>
    <property type="match status" value="1"/>
</dbReference>
<evidence type="ECO:0000259" key="4">
    <source>
        <dbReference type="PROSITE" id="PS50043"/>
    </source>
</evidence>
<dbReference type="OrthoDB" id="1806906at2"/>
<dbReference type="RefSeq" id="WP_124685684.1">
    <property type="nucleotide sequence ID" value="NZ_CP033970.1"/>
</dbReference>
<keyword evidence="1" id="KW-0805">Transcription regulation</keyword>
<protein>
    <submittedName>
        <fullName evidence="5">DNA-binding response regulator</fullName>
    </submittedName>
</protein>
<keyword evidence="2 5" id="KW-0238">DNA-binding</keyword>
<dbReference type="PANTHER" id="PTHR44688">
    <property type="entry name" value="DNA-BINDING TRANSCRIPTIONAL ACTIVATOR DEVR_DOSR"/>
    <property type="match status" value="1"/>
</dbReference>
<dbReference type="Proteomes" id="UP000270411">
    <property type="component" value="Chromosome 2"/>
</dbReference>
<dbReference type="InterPro" id="IPR036388">
    <property type="entry name" value="WH-like_DNA-bd_sf"/>
</dbReference>
<feature type="domain" description="HTH luxR-type" evidence="4">
    <location>
        <begin position="161"/>
        <end position="226"/>
    </location>
</feature>
<dbReference type="InterPro" id="IPR000792">
    <property type="entry name" value="Tscrpt_reg_LuxR_C"/>
</dbReference>
<dbReference type="EMBL" id="CP033970">
    <property type="protein sequence ID" value="AZG15953.1"/>
    <property type="molecule type" value="Genomic_DNA"/>
</dbReference>
<dbReference type="AlphaFoldDB" id="A0A3G8H5X1"/>
<dbReference type="InterPro" id="IPR016032">
    <property type="entry name" value="Sig_transdc_resp-reg_C-effctor"/>
</dbReference>
<reference evidence="6" key="1">
    <citation type="submission" date="2018-11" db="EMBL/GenBank/DDBJ databases">
        <title>FDA dAtabase for Regulatory Grade micrObial Sequences (FDA-ARGOS): Supporting development and validation of Infectious Disease Dx tests.</title>
        <authorList>
            <person name="Goldberg B."/>
            <person name="Campos J."/>
            <person name="Tallon L."/>
            <person name="Sadzewicz L."/>
            <person name="Zhao X."/>
            <person name="Vavikolanu K."/>
            <person name="Mehta A."/>
            <person name="Aluvathingal J."/>
            <person name="Nadendla S."/>
            <person name="Geyer C."/>
            <person name="Nandy P."/>
            <person name="Yan Y."/>
            <person name="Sichtig H."/>
        </authorList>
    </citation>
    <scope>NUCLEOTIDE SEQUENCE [LARGE SCALE GENOMIC DNA]</scope>
    <source>
        <strain evidence="6">FDAARGOS_614</strain>
    </source>
</reference>
<evidence type="ECO:0000256" key="2">
    <source>
        <dbReference type="ARBA" id="ARBA00023125"/>
    </source>
</evidence>
<keyword evidence="3" id="KW-0804">Transcription</keyword>
<dbReference type="SMART" id="SM00421">
    <property type="entry name" value="HTH_LUXR"/>
    <property type="match status" value="1"/>
</dbReference>
<dbReference type="Gene3D" id="1.10.10.10">
    <property type="entry name" value="Winged helix-like DNA-binding domain superfamily/Winged helix DNA-binding domain"/>
    <property type="match status" value="1"/>
</dbReference>
<sequence length="241" mass="25641">MKAAVLESRPLIGLGIQQVLHRIADVHDASVVSPALSPSPSRAHSLRGIELLIVGDLFQGYDAATLELLGTADAVRGVLYLGSSGTVQWTPPRTVSPLLSWLPENAPADDIEQTMRRIIGAMRTGGTEPGREAAPSDDGVAVVLPMVPARNVGQGLPAFAAEAQLLNLTQRQYDVLVLLSKGMSIKLISRRLDISVPTVKSHTLQIYRRLAARSKTEAVFRAREKGAMLSVPSAAVTAEAA</sequence>
<proteinExistence type="predicted"/>
<dbReference type="GO" id="GO:0006355">
    <property type="term" value="P:regulation of DNA-templated transcription"/>
    <property type="evidence" value="ECO:0007669"/>
    <property type="project" value="InterPro"/>
</dbReference>